<evidence type="ECO:0000313" key="1">
    <source>
        <dbReference type="EMBL" id="RLE11485.1"/>
    </source>
</evidence>
<organism evidence="1 2">
    <name type="scientific">Aerophobetes bacterium</name>
    <dbReference type="NCBI Taxonomy" id="2030807"/>
    <lineage>
        <taxon>Bacteria</taxon>
        <taxon>Candidatus Aerophobota</taxon>
    </lineage>
</organism>
<dbReference type="InterPro" id="IPR013783">
    <property type="entry name" value="Ig-like_fold"/>
</dbReference>
<protein>
    <submittedName>
        <fullName evidence="1">Uncharacterized protein</fullName>
    </submittedName>
</protein>
<dbReference type="Proteomes" id="UP000280417">
    <property type="component" value="Unassembled WGS sequence"/>
</dbReference>
<accession>A0A662D7T0</accession>
<feature type="non-terminal residue" evidence="1">
    <location>
        <position position="1"/>
    </location>
</feature>
<feature type="non-terminal residue" evidence="1">
    <location>
        <position position="1103"/>
    </location>
</feature>
<sequence>LFSHEEVNVDSLVKSIEKIPADNTVNVTWYVNALTCGRFNLSIVSEGKTRDRKHFSIDIPCKGLQIEIKTIQKQASVNRPVKWIKSIKVYNPQKVEFSEPIRIILPENSRNISVQHVDKTGYRAVTANIFRNKKPVVEINSDMIQPGTEKEFLIEYETPAPIIKTIQIKPVEGYLKTIEVYSGDVHYENVTASASYPEYLDGWIRLVWINGSIPLFNSKTDVTDDPNHNVRFIDTNNNGINDTVVWTVPVLSDQVYGLEANPCETFTESVSWSASDKSKSASETYSWTPANPCPGHLECYMENISFQFYADSLASAGSDAYYAYIQSQTGVNYYPACYEVAAESSHPLSWSCGDDNDCTSGGSQTPNTCDLNYTDDAFYAPNQTDTYTYTVVVATTDKGTSLVGGVEYTWCWKPVRPVLQNPNATSLKTGLTSGGWGEGINYTVYVWDPQGTVINVSLLTALPPYTDWTLINYTPVANGTTYMFTKTYTCSDFTSLPTSLGYKMNATDPDGYYTETDANYFDIEKDDISLDYYSGNGTYVNRGGLITNSTELAVYGNDLDAETNIAADVSADVYITKNGITFELIASPKSNASGHIAYAFTPDCSFEIGEQKWYVQTDGGGCYKSATSDTFYVYIVDDLKNTLYEPTGTHIKGEGITFKGYVEDDCGNPVSDATVNFTFYTGSYHFYCEATPVGGEPGNYSCEWSSSEGVEGVYTVTMTSKRTYYNSDTVTESDMFTLKAPPKLDNPTVTPSSGGWGRSPYTYSITVTDDPGDTVNVSFWLKKTVSGEWMFIGEDSCTDCNGYVMNFTYNYTCNDIEYWYFKFNATDSYGNSNTTGENDNYHYVSGDSVALEYVSGNESTATPTTPAIFILRVYDIDKQTYNITPYAYISFNVTTNGPGTFKTEGYNTTNETGYVTFVFLPDESYSSGNQTWLGFVDTGLSECYNYNVSENFTVILDVNWPPKYRNEMVNNVQSGASAGWGEGWNFSVEVYDGEGDDLNITLQLNTQGDWVDIETQNCPACSSWTQLNFTVSLTCADINSSASYRFKIVDNRSNTNITIPHTFTIEKDNVNFQLIWGGPGNISNRSAAYENLTLIARLYDENG</sequence>
<comment type="caution">
    <text evidence="1">The sequence shown here is derived from an EMBL/GenBank/DDBJ whole genome shotgun (WGS) entry which is preliminary data.</text>
</comment>
<gene>
    <name evidence="1" type="ORF">DRJ04_07985</name>
</gene>
<dbReference type="EMBL" id="QMQA01000247">
    <property type="protein sequence ID" value="RLE11485.1"/>
    <property type="molecule type" value="Genomic_DNA"/>
</dbReference>
<dbReference type="Gene3D" id="2.60.40.10">
    <property type="entry name" value="Immunoglobulins"/>
    <property type="match status" value="1"/>
</dbReference>
<reference evidence="1 2" key="1">
    <citation type="submission" date="2018-06" db="EMBL/GenBank/DDBJ databases">
        <title>Extensive metabolic versatility and redundancy in microbially diverse, dynamic hydrothermal sediments.</title>
        <authorList>
            <person name="Dombrowski N."/>
            <person name="Teske A."/>
            <person name="Baker B.J."/>
        </authorList>
    </citation>
    <scope>NUCLEOTIDE SEQUENCE [LARGE SCALE GENOMIC DNA]</scope>
    <source>
        <strain evidence="1">B3_G15</strain>
    </source>
</reference>
<name>A0A662D7T0_UNCAE</name>
<evidence type="ECO:0000313" key="2">
    <source>
        <dbReference type="Proteomes" id="UP000280417"/>
    </source>
</evidence>
<proteinExistence type="predicted"/>
<dbReference type="AlphaFoldDB" id="A0A662D7T0"/>